<evidence type="ECO:0000313" key="1">
    <source>
        <dbReference type="EMBL" id="JAH80601.1"/>
    </source>
</evidence>
<dbReference type="EMBL" id="GBXM01027976">
    <property type="protein sequence ID" value="JAH80601.1"/>
    <property type="molecule type" value="Transcribed_RNA"/>
</dbReference>
<organism evidence="1">
    <name type="scientific">Anguilla anguilla</name>
    <name type="common">European freshwater eel</name>
    <name type="synonym">Muraena anguilla</name>
    <dbReference type="NCBI Taxonomy" id="7936"/>
    <lineage>
        <taxon>Eukaryota</taxon>
        <taxon>Metazoa</taxon>
        <taxon>Chordata</taxon>
        <taxon>Craniata</taxon>
        <taxon>Vertebrata</taxon>
        <taxon>Euteleostomi</taxon>
        <taxon>Actinopterygii</taxon>
        <taxon>Neopterygii</taxon>
        <taxon>Teleostei</taxon>
        <taxon>Anguilliformes</taxon>
        <taxon>Anguillidae</taxon>
        <taxon>Anguilla</taxon>
    </lineage>
</organism>
<name>A0A0E9VR95_ANGAN</name>
<accession>A0A0E9VR95</accession>
<sequence>MNLLICLEGILKSQRLLGVNEICQRGRVVSQC</sequence>
<dbReference type="AlphaFoldDB" id="A0A0E9VR95"/>
<reference evidence="1" key="1">
    <citation type="submission" date="2014-11" db="EMBL/GenBank/DDBJ databases">
        <authorList>
            <person name="Amaro Gonzalez C."/>
        </authorList>
    </citation>
    <scope>NUCLEOTIDE SEQUENCE</scope>
</reference>
<protein>
    <submittedName>
        <fullName evidence="1">Uncharacterized protein</fullName>
    </submittedName>
</protein>
<reference evidence="1" key="2">
    <citation type="journal article" date="2015" name="Fish Shellfish Immunol.">
        <title>Early steps in the European eel (Anguilla anguilla)-Vibrio vulnificus interaction in the gills: Role of the RtxA13 toxin.</title>
        <authorList>
            <person name="Callol A."/>
            <person name="Pajuelo D."/>
            <person name="Ebbesson L."/>
            <person name="Teles M."/>
            <person name="MacKenzie S."/>
            <person name="Amaro C."/>
        </authorList>
    </citation>
    <scope>NUCLEOTIDE SEQUENCE</scope>
</reference>
<proteinExistence type="predicted"/>